<dbReference type="RefSeq" id="WP_332618234.1">
    <property type="nucleotide sequence ID" value="NZ_JAXGFP010000008.1"/>
</dbReference>
<keyword evidence="1" id="KW-0472">Membrane</keyword>
<evidence type="ECO:0000313" key="3">
    <source>
        <dbReference type="Proteomes" id="UP001355056"/>
    </source>
</evidence>
<proteinExistence type="predicted"/>
<keyword evidence="1" id="KW-0812">Transmembrane</keyword>
<accession>A0ABU7Z1T3</accession>
<organism evidence="2 3">
    <name type="scientific">Novilysobacter erysipheiresistens</name>
    <dbReference type="NCBI Taxonomy" id="1749332"/>
    <lineage>
        <taxon>Bacteria</taxon>
        <taxon>Pseudomonadati</taxon>
        <taxon>Pseudomonadota</taxon>
        <taxon>Gammaproteobacteria</taxon>
        <taxon>Lysobacterales</taxon>
        <taxon>Lysobacteraceae</taxon>
        <taxon>Novilysobacter</taxon>
    </lineage>
</organism>
<name>A0ABU7Z1T3_9GAMM</name>
<dbReference type="Pfam" id="PF09842">
    <property type="entry name" value="DUF2069"/>
    <property type="match status" value="1"/>
</dbReference>
<evidence type="ECO:0000313" key="2">
    <source>
        <dbReference type="EMBL" id="MEG3185118.1"/>
    </source>
</evidence>
<keyword evidence="3" id="KW-1185">Reference proteome</keyword>
<gene>
    <name evidence="2" type="ORF">SNE34_14005</name>
</gene>
<protein>
    <submittedName>
        <fullName evidence="2">DUF2069 domain-containing protein</fullName>
    </submittedName>
</protein>
<feature type="transmembrane region" description="Helical" evidence="1">
    <location>
        <begin position="47"/>
        <end position="67"/>
    </location>
</feature>
<dbReference type="Proteomes" id="UP001355056">
    <property type="component" value="Unassembled WGS sequence"/>
</dbReference>
<comment type="caution">
    <text evidence="2">The sequence shown here is derived from an EMBL/GenBank/DDBJ whole genome shotgun (WGS) entry which is preliminary data.</text>
</comment>
<evidence type="ECO:0000256" key="1">
    <source>
        <dbReference type="SAM" id="Phobius"/>
    </source>
</evidence>
<reference evidence="2 3" key="1">
    <citation type="journal article" date="2016" name="Int. J. Syst. Evol. Microbiol.">
        <title>Lysobacter erysipheiresistens sp. nov., an antagonist of powdery mildew, isolated from tobacco-cultivated soil.</title>
        <authorList>
            <person name="Xie B."/>
            <person name="Li T."/>
            <person name="Lin X."/>
            <person name="Wang C.J."/>
            <person name="Chen Y.J."/>
            <person name="Liu W.J."/>
            <person name="Zhao Z.W."/>
        </authorList>
    </citation>
    <scope>NUCLEOTIDE SEQUENCE [LARGE SCALE GENOMIC DNA]</scope>
    <source>
        <strain evidence="2 3">RS-LYSO-3</strain>
    </source>
</reference>
<feature type="transmembrane region" description="Helical" evidence="1">
    <location>
        <begin position="23"/>
        <end position="40"/>
    </location>
</feature>
<dbReference type="EMBL" id="JAXGFP010000008">
    <property type="protein sequence ID" value="MEG3185118.1"/>
    <property type="molecule type" value="Genomic_DNA"/>
</dbReference>
<sequence length="103" mass="11410">MASLCALVALYVFWFLRVHPDNVALVVFALPPALCALGVWRRARTAGLWSAVLALAWFSHGVLIAWIRPEEQALAWIELTLAVVVVFAASLPGLRARFNRKRG</sequence>
<feature type="transmembrane region" description="Helical" evidence="1">
    <location>
        <begin position="73"/>
        <end position="94"/>
    </location>
</feature>
<keyword evidence="1" id="KW-1133">Transmembrane helix</keyword>
<dbReference type="InterPro" id="IPR018643">
    <property type="entry name" value="DUF2069_membrane"/>
</dbReference>